<accession>A0A9N9RUX5</accession>
<feature type="region of interest" description="Disordered" evidence="1">
    <location>
        <begin position="1"/>
        <end position="36"/>
    </location>
</feature>
<protein>
    <submittedName>
        <fullName evidence="2">Uncharacterized protein</fullName>
    </submittedName>
</protein>
<reference evidence="2" key="1">
    <citation type="submission" date="2022-01" db="EMBL/GenBank/DDBJ databases">
        <authorList>
            <person name="King R."/>
        </authorList>
    </citation>
    <scope>NUCLEOTIDE SEQUENCE</scope>
</reference>
<name>A0A9N9RUX5_9DIPT</name>
<dbReference type="Proteomes" id="UP001153620">
    <property type="component" value="Chromosome 2"/>
</dbReference>
<evidence type="ECO:0000256" key="1">
    <source>
        <dbReference type="SAM" id="MobiDB-lite"/>
    </source>
</evidence>
<sequence>MNRGLLHQTSQTQKTQQLFHHSKLQKKKQKQQITEDKEMLRCEQLETAAAIIKQEASASSDCMSKILTPLASKSKNINRRMNSR</sequence>
<feature type="compositionally biased region" description="Polar residues" evidence="1">
    <location>
        <begin position="7"/>
        <end position="19"/>
    </location>
</feature>
<dbReference type="AlphaFoldDB" id="A0A9N9RUX5"/>
<organism evidence="2 3">
    <name type="scientific">Chironomus riparius</name>
    <dbReference type="NCBI Taxonomy" id="315576"/>
    <lineage>
        <taxon>Eukaryota</taxon>
        <taxon>Metazoa</taxon>
        <taxon>Ecdysozoa</taxon>
        <taxon>Arthropoda</taxon>
        <taxon>Hexapoda</taxon>
        <taxon>Insecta</taxon>
        <taxon>Pterygota</taxon>
        <taxon>Neoptera</taxon>
        <taxon>Endopterygota</taxon>
        <taxon>Diptera</taxon>
        <taxon>Nematocera</taxon>
        <taxon>Chironomoidea</taxon>
        <taxon>Chironomidae</taxon>
        <taxon>Chironominae</taxon>
        <taxon>Chironomus</taxon>
    </lineage>
</organism>
<dbReference type="EMBL" id="OU895878">
    <property type="protein sequence ID" value="CAG9803737.1"/>
    <property type="molecule type" value="Genomic_DNA"/>
</dbReference>
<gene>
    <name evidence="2" type="ORF">CHIRRI_LOCUS6633</name>
</gene>
<feature type="compositionally biased region" description="Basic residues" evidence="1">
    <location>
        <begin position="20"/>
        <end position="30"/>
    </location>
</feature>
<keyword evidence="3" id="KW-1185">Reference proteome</keyword>
<reference evidence="2" key="2">
    <citation type="submission" date="2022-10" db="EMBL/GenBank/DDBJ databases">
        <authorList>
            <consortium name="ENA_rothamsted_submissions"/>
            <consortium name="culmorum"/>
            <person name="King R."/>
        </authorList>
    </citation>
    <scope>NUCLEOTIDE SEQUENCE</scope>
</reference>
<evidence type="ECO:0000313" key="2">
    <source>
        <dbReference type="EMBL" id="CAG9803737.1"/>
    </source>
</evidence>
<evidence type="ECO:0000313" key="3">
    <source>
        <dbReference type="Proteomes" id="UP001153620"/>
    </source>
</evidence>
<proteinExistence type="predicted"/>